<dbReference type="Proteomes" id="UP000478052">
    <property type="component" value="Unassembled WGS sequence"/>
</dbReference>
<keyword evidence="3" id="KW-1185">Reference proteome</keyword>
<dbReference type="InterPro" id="IPR049163">
    <property type="entry name" value="Pif1-like_2B_dom"/>
</dbReference>
<dbReference type="GO" id="GO:0005657">
    <property type="term" value="C:replication fork"/>
    <property type="evidence" value="ECO:0007669"/>
    <property type="project" value="TreeGrafter"/>
</dbReference>
<name>A0A6G0Z3J5_APHCR</name>
<accession>A0A6G0Z3J5</accession>
<dbReference type="Pfam" id="PF21530">
    <property type="entry name" value="Pif1_2B_dom"/>
    <property type="match status" value="1"/>
</dbReference>
<dbReference type="AlphaFoldDB" id="A0A6G0Z3J5"/>
<gene>
    <name evidence="2" type="ORF">FWK35_00008110</name>
</gene>
<dbReference type="PANTHER" id="PTHR23274:SF51">
    <property type="entry name" value="OS03G0423850 PROTEIN"/>
    <property type="match status" value="1"/>
</dbReference>
<reference evidence="2 3" key="1">
    <citation type="submission" date="2019-08" db="EMBL/GenBank/DDBJ databases">
        <title>Whole genome of Aphis craccivora.</title>
        <authorList>
            <person name="Voronova N.V."/>
            <person name="Shulinski R.S."/>
            <person name="Bandarenka Y.V."/>
            <person name="Zhorov D.G."/>
            <person name="Warner D."/>
        </authorList>
    </citation>
    <scope>NUCLEOTIDE SEQUENCE [LARGE SCALE GENOMIC DNA]</scope>
    <source>
        <strain evidence="2">180601</strain>
        <tissue evidence="2">Whole Body</tissue>
    </source>
</reference>
<evidence type="ECO:0000313" key="2">
    <source>
        <dbReference type="EMBL" id="KAF0765218.1"/>
    </source>
</evidence>
<organism evidence="2 3">
    <name type="scientific">Aphis craccivora</name>
    <name type="common">Cowpea aphid</name>
    <dbReference type="NCBI Taxonomy" id="307492"/>
    <lineage>
        <taxon>Eukaryota</taxon>
        <taxon>Metazoa</taxon>
        <taxon>Ecdysozoa</taxon>
        <taxon>Arthropoda</taxon>
        <taxon>Hexapoda</taxon>
        <taxon>Insecta</taxon>
        <taxon>Pterygota</taxon>
        <taxon>Neoptera</taxon>
        <taxon>Paraneoptera</taxon>
        <taxon>Hemiptera</taxon>
        <taxon>Sternorrhyncha</taxon>
        <taxon>Aphidomorpha</taxon>
        <taxon>Aphidoidea</taxon>
        <taxon>Aphididae</taxon>
        <taxon>Aphidini</taxon>
        <taxon>Aphis</taxon>
        <taxon>Aphis</taxon>
    </lineage>
</organism>
<evidence type="ECO:0000313" key="3">
    <source>
        <dbReference type="Proteomes" id="UP000478052"/>
    </source>
</evidence>
<dbReference type="PANTHER" id="PTHR23274">
    <property type="entry name" value="DNA HELICASE-RELATED"/>
    <property type="match status" value="1"/>
</dbReference>
<dbReference type="EMBL" id="VUJU01001453">
    <property type="protein sequence ID" value="KAF0765218.1"/>
    <property type="molecule type" value="Genomic_DNA"/>
</dbReference>
<protein>
    <recommendedName>
        <fullName evidence="1">DNA helicase Pif1-like 2B domain-containing protein</fullName>
    </recommendedName>
</protein>
<evidence type="ECO:0000259" key="1">
    <source>
        <dbReference type="Pfam" id="PF21530"/>
    </source>
</evidence>
<sequence>MIWLFLRKEDAVHFPVEFINSLKPSGVPPQKLILKIGIPIILIKNLSPPILCNGTRLQIKKLRCLLIETINKAQRQTLNVAEIDLRTWFIY</sequence>
<feature type="domain" description="DNA helicase Pif1-like 2B" evidence="1">
    <location>
        <begin position="17"/>
        <end position="62"/>
    </location>
</feature>
<comment type="caution">
    <text evidence="2">The sequence shown here is derived from an EMBL/GenBank/DDBJ whole genome shotgun (WGS) entry which is preliminary data.</text>
</comment>
<proteinExistence type="predicted"/>
<dbReference type="GO" id="GO:0006260">
    <property type="term" value="P:DNA replication"/>
    <property type="evidence" value="ECO:0007669"/>
    <property type="project" value="TreeGrafter"/>
</dbReference>